<keyword evidence="3" id="KW-1185">Reference proteome</keyword>
<protein>
    <submittedName>
        <fullName evidence="2">Uncharacterized protein</fullName>
    </submittedName>
</protein>
<feature type="compositionally biased region" description="Low complexity" evidence="1">
    <location>
        <begin position="69"/>
        <end position="78"/>
    </location>
</feature>
<comment type="caution">
    <text evidence="2">The sequence shown here is derived from an EMBL/GenBank/DDBJ whole genome shotgun (WGS) entry which is preliminary data.</text>
</comment>
<dbReference type="EMBL" id="JARKIB010000052">
    <property type="protein sequence ID" value="KAJ7754574.1"/>
    <property type="molecule type" value="Genomic_DNA"/>
</dbReference>
<proteinExistence type="predicted"/>
<reference evidence="2" key="1">
    <citation type="submission" date="2023-03" db="EMBL/GenBank/DDBJ databases">
        <title>Massive genome expansion in bonnet fungi (Mycena s.s.) driven by repeated elements and novel gene families across ecological guilds.</title>
        <authorList>
            <consortium name="Lawrence Berkeley National Laboratory"/>
            <person name="Harder C.B."/>
            <person name="Miyauchi S."/>
            <person name="Viragh M."/>
            <person name="Kuo A."/>
            <person name="Thoen E."/>
            <person name="Andreopoulos B."/>
            <person name="Lu D."/>
            <person name="Skrede I."/>
            <person name="Drula E."/>
            <person name="Henrissat B."/>
            <person name="Morin E."/>
            <person name="Kohler A."/>
            <person name="Barry K."/>
            <person name="LaButti K."/>
            <person name="Morin E."/>
            <person name="Salamov A."/>
            <person name="Lipzen A."/>
            <person name="Mereny Z."/>
            <person name="Hegedus B."/>
            <person name="Baldrian P."/>
            <person name="Stursova M."/>
            <person name="Weitz H."/>
            <person name="Taylor A."/>
            <person name="Grigoriev I.V."/>
            <person name="Nagy L.G."/>
            <person name="Martin F."/>
            <person name="Kauserud H."/>
        </authorList>
    </citation>
    <scope>NUCLEOTIDE SEQUENCE</scope>
    <source>
        <strain evidence="2">CBHHK182m</strain>
    </source>
</reference>
<name>A0AAD7J4Y3_9AGAR</name>
<evidence type="ECO:0000313" key="2">
    <source>
        <dbReference type="EMBL" id="KAJ7754574.1"/>
    </source>
</evidence>
<accession>A0AAD7J4Y3</accession>
<feature type="region of interest" description="Disordered" evidence="1">
    <location>
        <begin position="15"/>
        <end position="282"/>
    </location>
</feature>
<sequence>MMLVQKQPHFSIQLAQPAFVHQHRRHPSAPPPQVLAVQPTRTPGLLSLSRPPRTPKDHHKGSPKPRPAQPAASRSPKPTEAPPTAPTPPNDNTNTTRGRNNNNQPKHRQGRSSSHAAPTRRRQPSPDPFRSPPQQQGAPPPNKRRGPNSTPVPVPGPARPQVNTSSSPSALSRSDPVLSHMPAQRKKPVRAVTLDEWPVCDDMTEAGSRPSSPVSPIQDRRQQQGSGSPTRPRPALHLSEPRTPTRKNRLPEPPAQSTSARALRSRCSRFRGSGGVGVRSGVSWWRMRKDL</sequence>
<evidence type="ECO:0000256" key="1">
    <source>
        <dbReference type="SAM" id="MobiDB-lite"/>
    </source>
</evidence>
<gene>
    <name evidence="2" type="ORF">B0H16DRAFT_748513</name>
</gene>
<feature type="compositionally biased region" description="Low complexity" evidence="1">
    <location>
        <begin position="90"/>
        <end position="103"/>
    </location>
</feature>
<feature type="compositionally biased region" description="Pro residues" evidence="1">
    <location>
        <begin position="79"/>
        <end position="89"/>
    </location>
</feature>
<dbReference type="AlphaFoldDB" id="A0AAD7J4Y3"/>
<feature type="compositionally biased region" description="Low complexity" evidence="1">
    <location>
        <begin position="165"/>
        <end position="174"/>
    </location>
</feature>
<evidence type="ECO:0000313" key="3">
    <source>
        <dbReference type="Proteomes" id="UP001215598"/>
    </source>
</evidence>
<organism evidence="2 3">
    <name type="scientific">Mycena metata</name>
    <dbReference type="NCBI Taxonomy" id="1033252"/>
    <lineage>
        <taxon>Eukaryota</taxon>
        <taxon>Fungi</taxon>
        <taxon>Dikarya</taxon>
        <taxon>Basidiomycota</taxon>
        <taxon>Agaricomycotina</taxon>
        <taxon>Agaricomycetes</taxon>
        <taxon>Agaricomycetidae</taxon>
        <taxon>Agaricales</taxon>
        <taxon>Marasmiineae</taxon>
        <taxon>Mycenaceae</taxon>
        <taxon>Mycena</taxon>
    </lineage>
</organism>
<dbReference type="Proteomes" id="UP001215598">
    <property type="component" value="Unassembled WGS sequence"/>
</dbReference>